<sequence length="70" mass="8006">MARRLTRQIRPGWLVALVLSVPLVLDLPLDAYDPSYDGWWVLPCAVPLIVCASWAPRWYGPRRLAPPPPW</sequence>
<keyword evidence="1" id="KW-0812">Transmembrane</keyword>
<protein>
    <submittedName>
        <fullName evidence="2">Uncharacterized protein</fullName>
    </submittedName>
</protein>
<dbReference type="EMBL" id="LLZH01000315">
    <property type="protein sequence ID" value="KUL25317.1"/>
    <property type="molecule type" value="Genomic_DNA"/>
</dbReference>
<keyword evidence="1" id="KW-0472">Membrane</keyword>
<keyword evidence="1" id="KW-1133">Transmembrane helix</keyword>
<organism evidence="2 3">
    <name type="scientific">Actinoplanes awajinensis subsp. mycoplanecinus</name>
    <dbReference type="NCBI Taxonomy" id="135947"/>
    <lineage>
        <taxon>Bacteria</taxon>
        <taxon>Bacillati</taxon>
        <taxon>Actinomycetota</taxon>
        <taxon>Actinomycetes</taxon>
        <taxon>Micromonosporales</taxon>
        <taxon>Micromonosporaceae</taxon>
        <taxon>Actinoplanes</taxon>
    </lineage>
</organism>
<keyword evidence="3" id="KW-1185">Reference proteome</keyword>
<gene>
    <name evidence="2" type="ORF">ADL15_41085</name>
</gene>
<accession>A0A124G8A4</accession>
<evidence type="ECO:0000313" key="3">
    <source>
        <dbReference type="Proteomes" id="UP000053244"/>
    </source>
</evidence>
<evidence type="ECO:0000313" key="2">
    <source>
        <dbReference type="EMBL" id="KUL25317.1"/>
    </source>
</evidence>
<feature type="transmembrane region" description="Helical" evidence="1">
    <location>
        <begin position="38"/>
        <end position="55"/>
    </location>
</feature>
<reference evidence="2 3" key="1">
    <citation type="submission" date="2015-10" db="EMBL/GenBank/DDBJ databases">
        <authorList>
            <person name="Gilbert D.G."/>
        </authorList>
    </citation>
    <scope>NUCLEOTIDE SEQUENCE [LARGE SCALE GENOMIC DNA]</scope>
    <source>
        <strain evidence="2 3">NRRL B-16712</strain>
    </source>
</reference>
<name>A0A124G8A4_9ACTN</name>
<evidence type="ECO:0000256" key="1">
    <source>
        <dbReference type="SAM" id="Phobius"/>
    </source>
</evidence>
<dbReference type="Proteomes" id="UP000053244">
    <property type="component" value="Unassembled WGS sequence"/>
</dbReference>
<feature type="transmembrane region" description="Helical" evidence="1">
    <location>
        <begin position="12"/>
        <end position="32"/>
    </location>
</feature>
<dbReference type="AlphaFoldDB" id="A0A124G8A4"/>
<proteinExistence type="predicted"/>
<dbReference type="RefSeq" id="WP_067703820.1">
    <property type="nucleotide sequence ID" value="NZ_LLZH01000315.1"/>
</dbReference>
<comment type="caution">
    <text evidence="2">The sequence shown here is derived from an EMBL/GenBank/DDBJ whole genome shotgun (WGS) entry which is preliminary data.</text>
</comment>